<keyword evidence="1" id="KW-0175">Coiled coil</keyword>
<dbReference type="VEuPathDB" id="PlasmoDB:C922_01576"/>
<feature type="coiled-coil region" evidence="1">
    <location>
        <begin position="741"/>
        <end position="768"/>
    </location>
</feature>
<feature type="compositionally biased region" description="Polar residues" evidence="2">
    <location>
        <begin position="221"/>
        <end position="235"/>
    </location>
</feature>
<feature type="compositionally biased region" description="Low complexity" evidence="2">
    <location>
        <begin position="435"/>
        <end position="457"/>
    </location>
</feature>
<reference evidence="3 4" key="1">
    <citation type="submission" date="2013-02" db="EMBL/GenBank/DDBJ databases">
        <title>The Genome Sequence of Plasmodium inui San Antonio 1.</title>
        <authorList>
            <consortium name="The Broad Institute Genome Sequencing Platform"/>
            <consortium name="The Broad Institute Genome Sequencing Center for Infectious Disease"/>
            <person name="Neafsey D."/>
            <person name="Cheeseman I."/>
            <person name="Volkman S."/>
            <person name="Adams J."/>
            <person name="Walker B."/>
            <person name="Young S.K."/>
            <person name="Zeng Q."/>
            <person name="Gargeya S."/>
            <person name="Fitzgerald M."/>
            <person name="Haas B."/>
            <person name="Abouelleil A."/>
            <person name="Alvarado L."/>
            <person name="Arachchi H.M."/>
            <person name="Berlin A.M."/>
            <person name="Chapman S.B."/>
            <person name="Dewar J."/>
            <person name="Goldberg J."/>
            <person name="Griggs A."/>
            <person name="Gujja S."/>
            <person name="Hansen M."/>
            <person name="Howarth C."/>
            <person name="Imamovic A."/>
            <person name="Larimer J."/>
            <person name="McCowan C."/>
            <person name="Murphy C."/>
            <person name="Neiman D."/>
            <person name="Pearson M."/>
            <person name="Priest M."/>
            <person name="Roberts A."/>
            <person name="Saif S."/>
            <person name="Shea T."/>
            <person name="Sisk P."/>
            <person name="Sykes S."/>
            <person name="Wortman J."/>
            <person name="Nusbaum C."/>
            <person name="Birren B."/>
        </authorList>
    </citation>
    <scope>NUCLEOTIDE SEQUENCE [LARGE SCALE GENOMIC DNA]</scope>
    <source>
        <strain evidence="3 4">San Antonio 1</strain>
    </source>
</reference>
<dbReference type="OrthoDB" id="378572at2759"/>
<dbReference type="Proteomes" id="UP000030640">
    <property type="component" value="Unassembled WGS sequence"/>
</dbReference>
<accession>W7AG11</accession>
<feature type="region of interest" description="Disordered" evidence="2">
    <location>
        <begin position="564"/>
        <end position="595"/>
    </location>
</feature>
<feature type="region of interest" description="Disordered" evidence="2">
    <location>
        <begin position="397"/>
        <end position="475"/>
    </location>
</feature>
<dbReference type="EMBL" id="KI965464">
    <property type="protein sequence ID" value="EUD67964.1"/>
    <property type="molecule type" value="Genomic_DNA"/>
</dbReference>
<feature type="coiled-coil region" evidence="1">
    <location>
        <begin position="884"/>
        <end position="925"/>
    </location>
</feature>
<feature type="compositionally biased region" description="Acidic residues" evidence="2">
    <location>
        <begin position="197"/>
        <end position="210"/>
    </location>
</feature>
<feature type="region of interest" description="Disordered" evidence="2">
    <location>
        <begin position="947"/>
        <end position="1020"/>
    </location>
</feature>
<evidence type="ECO:0000256" key="2">
    <source>
        <dbReference type="SAM" id="MobiDB-lite"/>
    </source>
</evidence>
<dbReference type="AlphaFoldDB" id="W7AG11"/>
<gene>
    <name evidence="3" type="ORF">C922_01576</name>
</gene>
<feature type="coiled-coil region" evidence="1">
    <location>
        <begin position="801"/>
        <end position="828"/>
    </location>
</feature>
<evidence type="ECO:0000256" key="1">
    <source>
        <dbReference type="SAM" id="Coils"/>
    </source>
</evidence>
<feature type="compositionally biased region" description="Low complexity" evidence="2">
    <location>
        <begin position="397"/>
        <end position="411"/>
    </location>
</feature>
<name>W7AG11_9APIC</name>
<organism evidence="3 4">
    <name type="scientific">Plasmodium inui San Antonio 1</name>
    <dbReference type="NCBI Taxonomy" id="1237626"/>
    <lineage>
        <taxon>Eukaryota</taxon>
        <taxon>Sar</taxon>
        <taxon>Alveolata</taxon>
        <taxon>Apicomplexa</taxon>
        <taxon>Aconoidasida</taxon>
        <taxon>Haemosporida</taxon>
        <taxon>Plasmodiidae</taxon>
        <taxon>Plasmodium</taxon>
        <taxon>Plasmodium (Plasmodium)</taxon>
    </lineage>
</organism>
<dbReference type="RefSeq" id="XP_008815401.1">
    <property type="nucleotide sequence ID" value="XM_008817179.1"/>
</dbReference>
<dbReference type="GeneID" id="20036850"/>
<evidence type="ECO:0000313" key="3">
    <source>
        <dbReference type="EMBL" id="EUD67964.1"/>
    </source>
</evidence>
<feature type="region of interest" description="Disordered" evidence="2">
    <location>
        <begin position="185"/>
        <end position="316"/>
    </location>
</feature>
<evidence type="ECO:0000313" key="4">
    <source>
        <dbReference type="Proteomes" id="UP000030640"/>
    </source>
</evidence>
<sequence length="1068" mass="121045">MTRELLLSLVHNARTQLTNEMVALNDDILFLQNELSLSKNKHCSDLVKRKTDITKEQKLKQLSGFLTKYVMFLLDKREGNAPSGGYYSHVMSRNDGIASVMEGIDKAETRKENSAAERLKDLCQKRSALEDMLRLLQISEVEKLSDDKSQDVFSDLMFQLKSSILGGTGHLFSRMRNSEEGAKFRLGKASDNGGDNNNDDEEEHDEDNDGDGNAARGDRCSTATSAGAGINSSRELVTDLEEASGSSDVHADGTLRGKRPAKSPSLDAHISEKGSPLTCKSHTEEKLLPKSASLTSPFLKKQQKCRGRNNQGDSSMQKFNLMRKCFSNTNGVVTSFLFDRDRKMDEGAADISTGSRRNEKSEISILRKFCLEESSVHLESKHTNVAVLKEHIEKGSPKISVKPIPPSINKSGKNVCTRKGGNQSNVEAWEGRHQSGSFDSISSGCSSSSSSSDASASRGPGRERSELGRQMGRKKYLIRINRKGHGSFEVKKDGANSSNRAYDFEVIYEDTDGVVGRMDAAAPEERTPKQLVHFSFLRRGGKICGVQKLHIGDSELVRSLHFRSTTKGGPRDEVVDGVSPGENQLVPRRRKERTTKEARKRINLLEENLKNLREENFRKKYELTRIIDDMKRRRMKGMVANEGVNSEGANHHGATSDGEAASYNMEFVETNRLRGLYIHMLDKQSQLERDKNFYKNELEKLQQDIKNGEAPLADFLREEKEKFIQREKEFYKKEKKFLLVKNQLRKKVTNLKNELEIAEVKLNKEREVNKGLKSTITENLSVIEKKDSERRNSELENESKMKMLNIELQELMDTVVIEKKERNKLQEEICLIRKDMAFDNFKKVVLEKITRTNCDIKYLAEILELLTKELEKRISKESSNEKHVRELKEECKKKEQLLTSAQDKIKQDKRKMKKMREEIAYLHEKNRKLVDSVKCIVAQGAGEFPNDNEVITPEGEGRTISEDEGYYLPSDERSGVVMHHPRKTSQISQSNDTAGRNRKGRRGKECGPSSGKRRFSKNRQSFTSFSDNSSLFLCHDMDTKRGYSSDELTSGAGDRVYVSRGLIRHTLR</sequence>
<proteinExistence type="predicted"/>
<feature type="compositionally biased region" description="Polar residues" evidence="2">
    <location>
        <begin position="984"/>
        <end position="994"/>
    </location>
</feature>
<protein>
    <submittedName>
        <fullName evidence="3">Uncharacterized protein</fullName>
    </submittedName>
</protein>
<keyword evidence="4" id="KW-1185">Reference proteome</keyword>